<dbReference type="OrthoDB" id="2152421at2759"/>
<keyword evidence="10" id="KW-1185">Reference proteome</keyword>
<dbReference type="InterPro" id="IPR000595">
    <property type="entry name" value="cNMP-bd_dom"/>
</dbReference>
<dbReference type="SUPFAM" id="SSF81324">
    <property type="entry name" value="Voltage-gated potassium channels"/>
    <property type="match status" value="1"/>
</dbReference>
<keyword evidence="6 7" id="KW-0472">Membrane</keyword>
<dbReference type="Gene3D" id="1.10.287.630">
    <property type="entry name" value="Helix hairpin bin"/>
    <property type="match status" value="1"/>
</dbReference>
<dbReference type="GO" id="GO:0098855">
    <property type="term" value="C:HCN channel complex"/>
    <property type="evidence" value="ECO:0007669"/>
    <property type="project" value="TreeGrafter"/>
</dbReference>
<dbReference type="Gene3D" id="1.10.287.70">
    <property type="match status" value="1"/>
</dbReference>
<gene>
    <name evidence="9" type="ORF">BCR33DRAFT_80109</name>
</gene>
<dbReference type="PROSITE" id="PS50042">
    <property type="entry name" value="CNMP_BINDING_3"/>
    <property type="match status" value="1"/>
</dbReference>
<keyword evidence="4 7" id="KW-1133">Transmembrane helix</keyword>
<comment type="caution">
    <text evidence="9">The sequence shown here is derived from an EMBL/GenBank/DDBJ whole genome shotgun (WGS) entry which is preliminary data.</text>
</comment>
<dbReference type="SMART" id="SM00100">
    <property type="entry name" value="cNMP"/>
    <property type="match status" value="1"/>
</dbReference>
<dbReference type="Gene3D" id="2.60.120.10">
    <property type="entry name" value="Jelly Rolls"/>
    <property type="match status" value="1"/>
</dbReference>
<evidence type="ECO:0000313" key="9">
    <source>
        <dbReference type="EMBL" id="ORY47830.1"/>
    </source>
</evidence>
<dbReference type="CDD" id="cd00038">
    <property type="entry name" value="CAP_ED"/>
    <property type="match status" value="1"/>
</dbReference>
<evidence type="ECO:0000256" key="6">
    <source>
        <dbReference type="ARBA" id="ARBA00023136"/>
    </source>
</evidence>
<keyword evidence="5" id="KW-0406">Ion transport</keyword>
<dbReference type="GO" id="GO:0003254">
    <property type="term" value="P:regulation of membrane depolarization"/>
    <property type="evidence" value="ECO:0007669"/>
    <property type="project" value="TreeGrafter"/>
</dbReference>
<dbReference type="InterPro" id="IPR051413">
    <property type="entry name" value="K/Na_HCN_channel"/>
</dbReference>
<sequence>MTFRENHHAISAIKEPTLNSWRVHYLYNRLPVDLITTFPFELLPVTGAEYLWAVRLLRMYKLAYIASTCPIYKHAKKQLLQYFKIGHSVSLIFPLTFIFLSFMHIQACSIFLAGRLLGFSNAEIDPYKNQAFFDQYAWSLYMAATNMFPVGYHPVNSEEQLITVFFVIAGAAIYACIVGVISSIAMGVDASGRLYKQKIDELKDYMQYKLIEPVTQRKILKYYELKYRGKYFEEGSLLQDMNDSLRMEVAIHNCRELISKVPFLRREQGDGRDDLFAGQITSALEPCYYVPGDFVFVQGDIGKDMYFIASGTVCVKISGKGVAFLKDGAFFGEMALVANSPRTATIQAVSTCILYKLRQESFESICRVFTDVKHNLEMTYAERLEKVQKIENAKKTTIARIMVFKMPCLVNLDNDAKTAIVETLANVLAPVNFFPGFVVLKQGDDDALVSFEST</sequence>
<dbReference type="PROSITE" id="PS00889">
    <property type="entry name" value="CNMP_BINDING_2"/>
    <property type="match status" value="1"/>
</dbReference>
<dbReference type="GO" id="GO:0005249">
    <property type="term" value="F:voltage-gated potassium channel activity"/>
    <property type="evidence" value="ECO:0007669"/>
    <property type="project" value="TreeGrafter"/>
</dbReference>
<dbReference type="InterPro" id="IPR018488">
    <property type="entry name" value="cNMP-bd_CS"/>
</dbReference>
<dbReference type="AlphaFoldDB" id="A0A1Y2CLE7"/>
<dbReference type="EMBL" id="MCGO01000013">
    <property type="protein sequence ID" value="ORY47830.1"/>
    <property type="molecule type" value="Genomic_DNA"/>
</dbReference>
<keyword evidence="3 7" id="KW-0812">Transmembrane</keyword>
<name>A0A1Y2CLE7_9FUNG</name>
<dbReference type="GO" id="GO:0035725">
    <property type="term" value="P:sodium ion transmembrane transport"/>
    <property type="evidence" value="ECO:0007669"/>
    <property type="project" value="TreeGrafter"/>
</dbReference>
<feature type="transmembrane region" description="Helical" evidence="7">
    <location>
        <begin position="91"/>
        <end position="113"/>
    </location>
</feature>
<dbReference type="InterPro" id="IPR005821">
    <property type="entry name" value="Ion_trans_dom"/>
</dbReference>
<dbReference type="InterPro" id="IPR014710">
    <property type="entry name" value="RmlC-like_jellyroll"/>
</dbReference>
<proteinExistence type="predicted"/>
<dbReference type="PANTHER" id="PTHR45689:SF5">
    <property type="entry name" value="I[[H]] CHANNEL, ISOFORM E"/>
    <property type="match status" value="1"/>
</dbReference>
<organism evidence="9 10">
    <name type="scientific">Rhizoclosmatium globosum</name>
    <dbReference type="NCBI Taxonomy" id="329046"/>
    <lineage>
        <taxon>Eukaryota</taxon>
        <taxon>Fungi</taxon>
        <taxon>Fungi incertae sedis</taxon>
        <taxon>Chytridiomycota</taxon>
        <taxon>Chytridiomycota incertae sedis</taxon>
        <taxon>Chytridiomycetes</taxon>
        <taxon>Chytridiales</taxon>
        <taxon>Chytriomycetaceae</taxon>
        <taxon>Rhizoclosmatium</taxon>
    </lineage>
</organism>
<accession>A0A1Y2CLE7</accession>
<evidence type="ECO:0000313" key="10">
    <source>
        <dbReference type="Proteomes" id="UP000193642"/>
    </source>
</evidence>
<evidence type="ECO:0000256" key="4">
    <source>
        <dbReference type="ARBA" id="ARBA00022989"/>
    </source>
</evidence>
<dbReference type="Pfam" id="PF00520">
    <property type="entry name" value="Ion_trans"/>
    <property type="match status" value="1"/>
</dbReference>
<evidence type="ECO:0000256" key="2">
    <source>
        <dbReference type="ARBA" id="ARBA00022448"/>
    </source>
</evidence>
<dbReference type="SUPFAM" id="SSF51206">
    <property type="entry name" value="cAMP-binding domain-like"/>
    <property type="match status" value="1"/>
</dbReference>
<dbReference type="PANTHER" id="PTHR45689">
    <property type="entry name" value="I[[H]] CHANNEL, ISOFORM E"/>
    <property type="match status" value="1"/>
</dbReference>
<evidence type="ECO:0000256" key="5">
    <source>
        <dbReference type="ARBA" id="ARBA00023065"/>
    </source>
</evidence>
<dbReference type="PRINTS" id="PR00103">
    <property type="entry name" value="CAMPKINASE"/>
</dbReference>
<dbReference type="Proteomes" id="UP000193642">
    <property type="component" value="Unassembled WGS sequence"/>
</dbReference>
<evidence type="ECO:0000256" key="7">
    <source>
        <dbReference type="SAM" id="Phobius"/>
    </source>
</evidence>
<reference evidence="9 10" key="1">
    <citation type="submission" date="2016-07" db="EMBL/GenBank/DDBJ databases">
        <title>Pervasive Adenine N6-methylation of Active Genes in Fungi.</title>
        <authorList>
            <consortium name="DOE Joint Genome Institute"/>
            <person name="Mondo S.J."/>
            <person name="Dannebaum R.O."/>
            <person name="Kuo R.C."/>
            <person name="Labutti K."/>
            <person name="Haridas S."/>
            <person name="Kuo A."/>
            <person name="Salamov A."/>
            <person name="Ahrendt S.R."/>
            <person name="Lipzen A."/>
            <person name="Sullivan W."/>
            <person name="Andreopoulos W.B."/>
            <person name="Clum A."/>
            <person name="Lindquist E."/>
            <person name="Daum C."/>
            <person name="Ramamoorthy G.K."/>
            <person name="Gryganskyi A."/>
            <person name="Culley D."/>
            <person name="Magnuson J.K."/>
            <person name="James T.Y."/>
            <person name="O'Malley M.A."/>
            <person name="Stajich J.E."/>
            <person name="Spatafora J.W."/>
            <person name="Visel A."/>
            <person name="Grigoriev I.V."/>
        </authorList>
    </citation>
    <scope>NUCLEOTIDE SEQUENCE [LARGE SCALE GENOMIC DNA]</scope>
    <source>
        <strain evidence="9 10">JEL800</strain>
    </source>
</reference>
<dbReference type="Pfam" id="PF00027">
    <property type="entry name" value="cNMP_binding"/>
    <property type="match status" value="1"/>
</dbReference>
<comment type="subcellular location">
    <subcellularLocation>
        <location evidence="1">Membrane</location>
        <topology evidence="1">Multi-pass membrane protein</topology>
    </subcellularLocation>
</comment>
<dbReference type="InterPro" id="IPR018490">
    <property type="entry name" value="cNMP-bd_dom_sf"/>
</dbReference>
<feature type="transmembrane region" description="Helical" evidence="7">
    <location>
        <begin position="161"/>
        <end position="188"/>
    </location>
</feature>
<evidence type="ECO:0000256" key="3">
    <source>
        <dbReference type="ARBA" id="ARBA00022692"/>
    </source>
</evidence>
<evidence type="ECO:0000259" key="8">
    <source>
        <dbReference type="PROSITE" id="PS50042"/>
    </source>
</evidence>
<keyword evidence="2" id="KW-0813">Transport</keyword>
<protein>
    <submittedName>
        <fullName evidence="9">Camp-binding domain-like protein</fullName>
    </submittedName>
</protein>
<evidence type="ECO:0000256" key="1">
    <source>
        <dbReference type="ARBA" id="ARBA00004141"/>
    </source>
</evidence>
<feature type="domain" description="Cyclic nucleotide-binding" evidence="8">
    <location>
        <begin position="279"/>
        <end position="383"/>
    </location>
</feature>